<evidence type="ECO:0000313" key="2">
    <source>
        <dbReference type="EMBL" id="CAB1415881.1"/>
    </source>
</evidence>
<feature type="compositionally biased region" description="Polar residues" evidence="1">
    <location>
        <begin position="274"/>
        <end position="285"/>
    </location>
</feature>
<comment type="caution">
    <text evidence="2">The sequence shown here is derived from an EMBL/GenBank/DDBJ whole genome shotgun (WGS) entry which is preliminary data.</text>
</comment>
<feature type="region of interest" description="Disordered" evidence="1">
    <location>
        <begin position="392"/>
        <end position="426"/>
    </location>
</feature>
<feature type="region of interest" description="Disordered" evidence="1">
    <location>
        <begin position="346"/>
        <end position="367"/>
    </location>
</feature>
<protein>
    <submittedName>
        <fullName evidence="2">Uncharacterized protein</fullName>
    </submittedName>
</protein>
<dbReference type="AlphaFoldDB" id="A0A9N7TMX3"/>
<feature type="compositionally biased region" description="Gly residues" evidence="1">
    <location>
        <begin position="415"/>
        <end position="426"/>
    </location>
</feature>
<sequence>MAIAQQRGPRQSSYSVRLFNTTTITPQEFKPPLEARPPSLALLHSLFLPPPPPPPFLGLCLVSGRLTLRGIKFLRTAGYGTGTKLKTWFLLLMASDPQAGVVLSATLSTCMCRCVHLSLRCITHFHLFDLRCHNIWTKGPDSSHIPPGANNLSWNTNRAVTPAERFFLLPPSSPGFPACCQCFLEKINWWKPQGLEWGRVVKARRRAASQLLHIVSASGSCTGLVSAPPPPRHPAAGSDGAAKDISSSLIITSLNVNPSSPLALSPRDPRSQRESMLTPSWTIQGGDSGIRPQRQPSATGGRQGAGALVPPRSDDTLICGRREGFAMIAAALFQGNKVVSARRQTARRGRGDIAPPAPLRSFSSDKLMPEFHPSPTRHRQGRDVIGAIWELPGGRPSLSDGSRRVQSDRSKKGRTGVGGVTKRGIA</sequence>
<dbReference type="Proteomes" id="UP001153269">
    <property type="component" value="Unassembled WGS sequence"/>
</dbReference>
<organism evidence="2 3">
    <name type="scientific">Pleuronectes platessa</name>
    <name type="common">European plaice</name>
    <dbReference type="NCBI Taxonomy" id="8262"/>
    <lineage>
        <taxon>Eukaryota</taxon>
        <taxon>Metazoa</taxon>
        <taxon>Chordata</taxon>
        <taxon>Craniata</taxon>
        <taxon>Vertebrata</taxon>
        <taxon>Euteleostomi</taxon>
        <taxon>Actinopterygii</taxon>
        <taxon>Neopterygii</taxon>
        <taxon>Teleostei</taxon>
        <taxon>Neoteleostei</taxon>
        <taxon>Acanthomorphata</taxon>
        <taxon>Carangaria</taxon>
        <taxon>Pleuronectiformes</taxon>
        <taxon>Pleuronectoidei</taxon>
        <taxon>Pleuronectidae</taxon>
        <taxon>Pleuronectes</taxon>
    </lineage>
</organism>
<accession>A0A9N7TMX3</accession>
<evidence type="ECO:0000313" key="3">
    <source>
        <dbReference type="Proteomes" id="UP001153269"/>
    </source>
</evidence>
<keyword evidence="3" id="KW-1185">Reference proteome</keyword>
<evidence type="ECO:0000256" key="1">
    <source>
        <dbReference type="SAM" id="MobiDB-lite"/>
    </source>
</evidence>
<proteinExistence type="predicted"/>
<feature type="region of interest" description="Disordered" evidence="1">
    <location>
        <begin position="260"/>
        <end position="312"/>
    </location>
</feature>
<reference evidence="2" key="1">
    <citation type="submission" date="2020-03" db="EMBL/GenBank/DDBJ databases">
        <authorList>
            <person name="Weist P."/>
        </authorList>
    </citation>
    <scope>NUCLEOTIDE SEQUENCE</scope>
</reference>
<dbReference type="EMBL" id="CADEAL010000179">
    <property type="protein sequence ID" value="CAB1415881.1"/>
    <property type="molecule type" value="Genomic_DNA"/>
</dbReference>
<gene>
    <name evidence="2" type="ORF">PLEPLA_LOCUS3599</name>
</gene>
<name>A0A9N7TMX3_PLEPL</name>
<feature type="compositionally biased region" description="Basic and acidic residues" evidence="1">
    <location>
        <begin position="401"/>
        <end position="410"/>
    </location>
</feature>